<evidence type="ECO:0000313" key="3">
    <source>
        <dbReference type="Proteomes" id="UP000284277"/>
    </source>
</evidence>
<organism evidence="2 3">
    <name type="scientific">Lacrimispora algidixylanolytica</name>
    <dbReference type="NCBI Taxonomy" id="94868"/>
    <lineage>
        <taxon>Bacteria</taxon>
        <taxon>Bacillati</taxon>
        <taxon>Bacillota</taxon>
        <taxon>Clostridia</taxon>
        <taxon>Lachnospirales</taxon>
        <taxon>Lachnospiraceae</taxon>
        <taxon>Lacrimispora</taxon>
    </lineage>
</organism>
<sequence length="134" mass="15342">MTNIVGITAYGIIYIIIMILLFVLFFLGKEWVMLTGLFGFLTMGIILSVTVTRYNYINMVSNKNMMEVSRTEDIPEITKVGNVYRNNWRTVQIVYGLTHEEQEYYSVMRSKNGLFIIEGGVLHTRNISDAGLAE</sequence>
<evidence type="ECO:0000256" key="1">
    <source>
        <dbReference type="SAM" id="Phobius"/>
    </source>
</evidence>
<feature type="transmembrane region" description="Helical" evidence="1">
    <location>
        <begin position="7"/>
        <end position="27"/>
    </location>
</feature>
<dbReference type="RefSeq" id="WP_120196880.1">
    <property type="nucleotide sequence ID" value="NZ_MCIA01000016.1"/>
</dbReference>
<keyword evidence="3" id="KW-1185">Reference proteome</keyword>
<keyword evidence="1" id="KW-1133">Transmembrane helix</keyword>
<reference evidence="2 3" key="1">
    <citation type="submission" date="2016-08" db="EMBL/GenBank/DDBJ databases">
        <title>A new outlook on sporulation: Clostridium algidixylanolyticum.</title>
        <authorList>
            <person name="Poppleton D.I."/>
            <person name="Gribaldo S."/>
        </authorList>
    </citation>
    <scope>NUCLEOTIDE SEQUENCE [LARGE SCALE GENOMIC DNA]</scope>
    <source>
        <strain evidence="2 3">SPL73</strain>
    </source>
</reference>
<keyword evidence="1" id="KW-0812">Transmembrane</keyword>
<dbReference type="Proteomes" id="UP000284277">
    <property type="component" value="Unassembled WGS sequence"/>
</dbReference>
<accession>A0A419T2Q8</accession>
<comment type="caution">
    <text evidence="2">The sequence shown here is derived from an EMBL/GenBank/DDBJ whole genome shotgun (WGS) entry which is preliminary data.</text>
</comment>
<dbReference type="AlphaFoldDB" id="A0A419T2Q8"/>
<name>A0A419T2Q8_9FIRM</name>
<gene>
    <name evidence="2" type="ORF">BET01_19580</name>
</gene>
<feature type="transmembrane region" description="Helical" evidence="1">
    <location>
        <begin position="33"/>
        <end position="56"/>
    </location>
</feature>
<proteinExistence type="predicted"/>
<dbReference type="OrthoDB" id="2083253at2"/>
<keyword evidence="1" id="KW-0472">Membrane</keyword>
<dbReference type="EMBL" id="MCIA01000016">
    <property type="protein sequence ID" value="RKD31726.1"/>
    <property type="molecule type" value="Genomic_DNA"/>
</dbReference>
<protein>
    <submittedName>
        <fullName evidence="2">Uncharacterized protein</fullName>
    </submittedName>
</protein>
<evidence type="ECO:0000313" key="2">
    <source>
        <dbReference type="EMBL" id="RKD31726.1"/>
    </source>
</evidence>